<keyword evidence="6" id="KW-1009">Hearing</keyword>
<protein>
    <recommendedName>
        <fullName evidence="2">catechol O-methyltransferase</fullName>
        <ecNumber evidence="2">2.1.1.6</ecNumber>
    </recommendedName>
</protein>
<dbReference type="AlphaFoldDB" id="A0A8J1M6D8"/>
<dbReference type="GO" id="GO:0016206">
    <property type="term" value="F:catechol O-methyltransferase activity"/>
    <property type="evidence" value="ECO:0000318"/>
    <property type="project" value="GO_Central"/>
</dbReference>
<keyword evidence="11" id="KW-1185">Reference proteome</keyword>
<dbReference type="SUPFAM" id="SSF53335">
    <property type="entry name" value="S-adenosyl-L-methionine-dependent methyltransferases"/>
    <property type="match status" value="1"/>
</dbReference>
<dbReference type="GO" id="GO:0032502">
    <property type="term" value="P:developmental process"/>
    <property type="evidence" value="ECO:0000318"/>
    <property type="project" value="GO_Central"/>
</dbReference>
<organism evidence="11 12">
    <name type="scientific">Xenopus laevis</name>
    <name type="common">African clawed frog</name>
    <dbReference type="NCBI Taxonomy" id="8355"/>
    <lineage>
        <taxon>Eukaryota</taxon>
        <taxon>Metazoa</taxon>
        <taxon>Chordata</taxon>
        <taxon>Craniata</taxon>
        <taxon>Vertebrata</taxon>
        <taxon>Euteleostomi</taxon>
        <taxon>Amphibia</taxon>
        <taxon>Batrachia</taxon>
        <taxon>Anura</taxon>
        <taxon>Pipoidea</taxon>
        <taxon>Pipidae</taxon>
        <taxon>Xenopodinae</taxon>
        <taxon>Xenopus</taxon>
        <taxon>Xenopus</taxon>
    </lineage>
</organism>
<keyword evidence="8" id="KW-0531">Neurotransmitter degradation</keyword>
<evidence type="ECO:0000256" key="1">
    <source>
        <dbReference type="ARBA" id="ARBA00004240"/>
    </source>
</evidence>
<evidence type="ECO:0000313" key="12">
    <source>
        <dbReference type="RefSeq" id="XP_041437243.1"/>
    </source>
</evidence>
<name>A0A8J1M6D8_XENLA</name>
<evidence type="ECO:0000256" key="6">
    <source>
        <dbReference type="ARBA" id="ARBA00022740"/>
    </source>
</evidence>
<keyword evidence="5" id="KW-0949">S-adenosyl-L-methionine</keyword>
<dbReference type="InterPro" id="IPR002935">
    <property type="entry name" value="SAM_O-MeTrfase"/>
</dbReference>
<dbReference type="Pfam" id="PF01596">
    <property type="entry name" value="Methyltransf_3"/>
    <property type="match status" value="1"/>
</dbReference>
<evidence type="ECO:0000256" key="2">
    <source>
        <dbReference type="ARBA" id="ARBA00012880"/>
    </source>
</evidence>
<dbReference type="RefSeq" id="XP_041437243.1">
    <property type="nucleotide sequence ID" value="XM_041581309.1"/>
</dbReference>
<reference evidence="12" key="1">
    <citation type="submission" date="2025-08" db="UniProtKB">
        <authorList>
            <consortium name="RefSeq"/>
        </authorList>
    </citation>
    <scope>IDENTIFICATION</scope>
    <source>
        <strain evidence="12">J_2021</strain>
        <tissue evidence="12">Erythrocytes</tissue>
    </source>
</reference>
<keyword evidence="12" id="KW-0812">Transmembrane</keyword>
<dbReference type="GO" id="GO:0032259">
    <property type="term" value="P:methylation"/>
    <property type="evidence" value="ECO:0007669"/>
    <property type="project" value="UniProtKB-KW"/>
</dbReference>
<gene>
    <name evidence="12" type="primary">LOC108706086</name>
</gene>
<dbReference type="GeneID" id="108706086"/>
<accession>A0A8J1M6D8</accession>
<dbReference type="InterPro" id="IPR029063">
    <property type="entry name" value="SAM-dependent_MTases_sf"/>
</dbReference>
<dbReference type="Proteomes" id="UP000186698">
    <property type="component" value="Chromosome 2L"/>
</dbReference>
<evidence type="ECO:0000256" key="5">
    <source>
        <dbReference type="ARBA" id="ARBA00022691"/>
    </source>
</evidence>
<comment type="subcellular location">
    <subcellularLocation>
        <location evidence="1">Endoplasmic reticulum</location>
    </subcellularLocation>
</comment>
<evidence type="ECO:0000313" key="11">
    <source>
        <dbReference type="Proteomes" id="UP000186698"/>
    </source>
</evidence>
<keyword evidence="9" id="KW-0128">Catecholamine metabolism</keyword>
<dbReference type="GO" id="GO:0042424">
    <property type="term" value="P:catecholamine catabolic process"/>
    <property type="evidence" value="ECO:0000318"/>
    <property type="project" value="GO_Central"/>
</dbReference>
<keyword evidence="4" id="KW-0808">Transferase</keyword>
<keyword evidence="3" id="KW-0489">Methyltransferase</keyword>
<dbReference type="EC" id="2.1.1.6" evidence="2"/>
<evidence type="ECO:0000256" key="9">
    <source>
        <dbReference type="ARBA" id="ARBA00022939"/>
    </source>
</evidence>
<dbReference type="PANTHER" id="PTHR43836">
    <property type="entry name" value="CATECHOL O-METHYLTRANSFERASE 1-RELATED"/>
    <property type="match status" value="1"/>
</dbReference>
<keyword evidence="7" id="KW-0256">Endoplasmic reticulum</keyword>
<comment type="similarity">
    <text evidence="10">Belongs to the class I-like SAM-binding methyltransferase superfamily. Cation-dependent O-methyltransferase family.</text>
</comment>
<evidence type="ECO:0000256" key="10">
    <source>
        <dbReference type="ARBA" id="ARBA00023453"/>
    </source>
</evidence>
<dbReference type="GO" id="GO:0007605">
    <property type="term" value="P:sensory perception of sound"/>
    <property type="evidence" value="ECO:0007669"/>
    <property type="project" value="UniProtKB-KW"/>
</dbReference>
<evidence type="ECO:0000256" key="8">
    <source>
        <dbReference type="ARBA" id="ARBA00022867"/>
    </source>
</evidence>
<evidence type="ECO:0000256" key="4">
    <source>
        <dbReference type="ARBA" id="ARBA00022679"/>
    </source>
</evidence>
<keyword evidence="12" id="KW-0472">Membrane</keyword>
<dbReference type="KEGG" id="xla:108706086"/>
<dbReference type="PROSITE" id="PS51682">
    <property type="entry name" value="SAM_OMT_I"/>
    <property type="match status" value="1"/>
</dbReference>
<evidence type="ECO:0000256" key="7">
    <source>
        <dbReference type="ARBA" id="ARBA00022824"/>
    </source>
</evidence>
<evidence type="ECO:0000256" key="3">
    <source>
        <dbReference type="ARBA" id="ARBA00022603"/>
    </source>
</evidence>
<dbReference type="GO" id="GO:0042417">
    <property type="term" value="P:dopamine metabolic process"/>
    <property type="evidence" value="ECO:0000318"/>
    <property type="project" value="GO_Central"/>
</dbReference>
<sequence length="212" mass="23857">YFSPGKILDQLIYTNVPLNVLELGTYCGYSTIIIIAQALPLGARLYTIDINPTKAAVTEKVIRLAGFDDDTVMTFDDDTGAHLSTLGKFAHGQLPIATNQYTAKVHSRVCYTRNNVPKLQVGPSDELISLQKVDFIFMDHGKCCYLRDLKLLEELGLLQEGNGTIILADNVLFPGAPHFLQYVKTSGKYNCRMHRRNLEYFRYIRDSMTVLT</sequence>
<dbReference type="OrthoDB" id="186626at2759"/>
<dbReference type="GO" id="GO:0005783">
    <property type="term" value="C:endoplasmic reticulum"/>
    <property type="evidence" value="ECO:0007669"/>
    <property type="project" value="UniProtKB-SubCell"/>
</dbReference>
<dbReference type="Gene3D" id="3.40.50.150">
    <property type="entry name" value="Vaccinia Virus protein VP39"/>
    <property type="match status" value="1"/>
</dbReference>
<proteinExistence type="inferred from homology"/>
<dbReference type="PANTHER" id="PTHR43836:SF1">
    <property type="entry name" value="TRANSMEMBRANE O-METHYLTRANSFERASE"/>
    <property type="match status" value="1"/>
</dbReference>
<feature type="non-terminal residue" evidence="12">
    <location>
        <position position="1"/>
    </location>
</feature>